<evidence type="ECO:0000259" key="2">
    <source>
        <dbReference type="Pfam" id="PF18662"/>
    </source>
</evidence>
<keyword evidence="3" id="KW-0547">Nucleotide-binding</keyword>
<evidence type="ECO:0000259" key="1">
    <source>
        <dbReference type="Pfam" id="PF06048"/>
    </source>
</evidence>
<dbReference type="EMBL" id="BK015656">
    <property type="protein sequence ID" value="DAE18481.1"/>
    <property type="molecule type" value="Genomic_DNA"/>
</dbReference>
<keyword evidence="3" id="KW-0378">Hydrolase</keyword>
<dbReference type="GO" id="GO:0004386">
    <property type="term" value="F:helicase activity"/>
    <property type="evidence" value="ECO:0007669"/>
    <property type="project" value="UniProtKB-KW"/>
</dbReference>
<protein>
    <submittedName>
        <fullName evidence="3">Active helicase ring shaped helicase</fullName>
    </submittedName>
</protein>
<dbReference type="InterPro" id="IPR040538">
    <property type="entry name" value="Cch_HTH"/>
</dbReference>
<keyword evidence="3" id="KW-0067">ATP-binding</keyword>
<feature type="domain" description="DUF927" evidence="1">
    <location>
        <begin position="102"/>
        <end position="362"/>
    </location>
</feature>
<feature type="domain" description="Cch helix turn helix" evidence="2">
    <location>
        <begin position="498"/>
        <end position="580"/>
    </location>
</feature>
<sequence length="613" mass="67866">MGTIDFTKEDYLTSVVPFEYIEQSDNALEKEQRKALVTEHAKSVGIKNFTTLYKAYLKMLKQMASNDLICNATNFTGQEFELEVGTWTADDGGISRVGYGGMEEVACPHPIMPVLRLDNVDTGLEKIKLAYRRGAVWKDIIVDRKQIASNSSIVGLADYGIAVTSENSRALVKYLHDAENLNFDVIPSKKSVSRLGWVGDDGFSPYVDGLVFDGEEAFKSFFNSVKQKGNSKKWMDLAKEIRSGDNPAPKILLVAAFASVLVEPCSCLPFFVHVCGGTETGKTVGLMLAASVWANPEMGKYIHTFNSTAVAQELSAGFVNSLPLILDELQIIKDRKDFDQLIYQLSEGVGKARGQKTGGLQRNGTWANCIITSGEQPITSNTSGGGAVNRIIEISCEDTKLFDDPGRIVKVVKSNYGHAGKEFVRIISDDSVMQEAINLQQLFFKELNQKSTEKQALAASLLLTADAILGEYMFFDNGSIGVEDMKAYLSSKEDVSQNMRAYEWLQGWIAENHNSFITDNYTPLGKIYGRISSGEINIIRNVFNSACSENGFNPAEFAKWLSRNNLTDTLQGRVDKQIRISGIRFWTIALHVNTEDKTSESIGFVEVQEEIPF</sequence>
<accession>A0A8S5QI47</accession>
<organism evidence="3">
    <name type="scientific">Siphoviridae sp. ctNs77</name>
    <dbReference type="NCBI Taxonomy" id="2825473"/>
    <lineage>
        <taxon>Viruses</taxon>
        <taxon>Duplodnaviria</taxon>
        <taxon>Heunggongvirae</taxon>
        <taxon>Uroviricota</taxon>
        <taxon>Caudoviricetes</taxon>
    </lineage>
</organism>
<dbReference type="Pfam" id="PF06048">
    <property type="entry name" value="DUF927"/>
    <property type="match status" value="1"/>
</dbReference>
<dbReference type="InterPro" id="IPR009270">
    <property type="entry name" value="DUF927"/>
</dbReference>
<reference evidence="3" key="1">
    <citation type="journal article" date="2021" name="Proc. Natl. Acad. Sci. U.S.A.">
        <title>A Catalog of Tens of Thousands of Viruses from Human Metagenomes Reveals Hidden Associations with Chronic Diseases.</title>
        <authorList>
            <person name="Tisza M.J."/>
            <person name="Buck C.B."/>
        </authorList>
    </citation>
    <scope>NUCLEOTIDE SEQUENCE</scope>
    <source>
        <strain evidence="3">CtNs77</strain>
    </source>
</reference>
<proteinExistence type="predicted"/>
<evidence type="ECO:0000313" key="3">
    <source>
        <dbReference type="EMBL" id="DAE18481.1"/>
    </source>
</evidence>
<dbReference type="Pfam" id="PF18662">
    <property type="entry name" value="HTH_56"/>
    <property type="match status" value="1"/>
</dbReference>
<name>A0A8S5QI47_9CAUD</name>
<keyword evidence="3" id="KW-0347">Helicase</keyword>